<proteinExistence type="predicted"/>
<protein>
    <submittedName>
        <fullName evidence="2">Uncharacterized protein</fullName>
    </submittedName>
</protein>
<evidence type="ECO:0000256" key="1">
    <source>
        <dbReference type="SAM" id="MobiDB-lite"/>
    </source>
</evidence>
<evidence type="ECO:0000313" key="2">
    <source>
        <dbReference type="EMBL" id="KAF2675805.1"/>
    </source>
</evidence>
<accession>A0A6G1ICF5</accession>
<reference evidence="2" key="1">
    <citation type="journal article" date="2020" name="Stud. Mycol.">
        <title>101 Dothideomycetes genomes: a test case for predicting lifestyles and emergence of pathogens.</title>
        <authorList>
            <person name="Haridas S."/>
            <person name="Albert R."/>
            <person name="Binder M."/>
            <person name="Bloem J."/>
            <person name="Labutti K."/>
            <person name="Salamov A."/>
            <person name="Andreopoulos B."/>
            <person name="Baker S."/>
            <person name="Barry K."/>
            <person name="Bills G."/>
            <person name="Bluhm B."/>
            <person name="Cannon C."/>
            <person name="Castanera R."/>
            <person name="Culley D."/>
            <person name="Daum C."/>
            <person name="Ezra D."/>
            <person name="Gonzalez J."/>
            <person name="Henrissat B."/>
            <person name="Kuo A."/>
            <person name="Liang C."/>
            <person name="Lipzen A."/>
            <person name="Lutzoni F."/>
            <person name="Magnuson J."/>
            <person name="Mondo S."/>
            <person name="Nolan M."/>
            <person name="Ohm R."/>
            <person name="Pangilinan J."/>
            <person name="Park H.-J."/>
            <person name="Ramirez L."/>
            <person name="Alfaro M."/>
            <person name="Sun H."/>
            <person name="Tritt A."/>
            <person name="Yoshinaga Y."/>
            <person name="Zwiers L.-H."/>
            <person name="Turgeon B."/>
            <person name="Goodwin S."/>
            <person name="Spatafora J."/>
            <person name="Crous P."/>
            <person name="Grigoriev I."/>
        </authorList>
    </citation>
    <scope>NUCLEOTIDE SEQUENCE</scope>
    <source>
        <strain evidence="2">CBS 122367</strain>
    </source>
</reference>
<evidence type="ECO:0000313" key="3">
    <source>
        <dbReference type="Proteomes" id="UP000799291"/>
    </source>
</evidence>
<feature type="region of interest" description="Disordered" evidence="1">
    <location>
        <begin position="38"/>
        <end position="227"/>
    </location>
</feature>
<dbReference type="AlphaFoldDB" id="A0A6G1ICF5"/>
<gene>
    <name evidence="2" type="ORF">K458DRAFT_470107</name>
</gene>
<feature type="compositionally biased region" description="Basic and acidic residues" evidence="1">
    <location>
        <begin position="145"/>
        <end position="169"/>
    </location>
</feature>
<keyword evidence="3" id="KW-1185">Reference proteome</keyword>
<sequence>MPTHGKGTFVRKHYPSYWSILGDKLGVQLKKKTAIDNGHVPNGVFGQPHPSAHNQPPMPLHHSAGSASTPHMPWNRKASLSSARGHNEAPSRRSMTSSFHSPPPSLRHRDRSPPLHSHRSRAQSFADVGRAPRTQVPHGNGGGGRRVDPEELRTHMEHGGETRRGEHVRGFKGRTKYPGSVRSARHGREEGGRDRGEGGRGGDEGGGNGVPWEVGETEWVDARTRGR</sequence>
<organism evidence="2 3">
    <name type="scientific">Lentithecium fluviatile CBS 122367</name>
    <dbReference type="NCBI Taxonomy" id="1168545"/>
    <lineage>
        <taxon>Eukaryota</taxon>
        <taxon>Fungi</taxon>
        <taxon>Dikarya</taxon>
        <taxon>Ascomycota</taxon>
        <taxon>Pezizomycotina</taxon>
        <taxon>Dothideomycetes</taxon>
        <taxon>Pleosporomycetidae</taxon>
        <taxon>Pleosporales</taxon>
        <taxon>Massarineae</taxon>
        <taxon>Lentitheciaceae</taxon>
        <taxon>Lentithecium</taxon>
    </lineage>
</organism>
<dbReference type="Proteomes" id="UP000799291">
    <property type="component" value="Unassembled WGS sequence"/>
</dbReference>
<dbReference type="EMBL" id="MU005647">
    <property type="protein sequence ID" value="KAF2675805.1"/>
    <property type="molecule type" value="Genomic_DNA"/>
</dbReference>
<feature type="compositionally biased region" description="Basic and acidic residues" evidence="1">
    <location>
        <begin position="186"/>
        <end position="203"/>
    </location>
</feature>
<feature type="compositionally biased region" description="Basic residues" evidence="1">
    <location>
        <begin position="106"/>
        <end position="121"/>
    </location>
</feature>
<name>A0A6G1ICF5_9PLEO</name>